<dbReference type="InterPro" id="IPR010593">
    <property type="entry name" value="DUF1159"/>
</dbReference>
<dbReference type="PANTHER" id="PTHR36456:SF1">
    <property type="entry name" value="UPF0232 PROTEIN SCO3875"/>
    <property type="match status" value="1"/>
</dbReference>
<evidence type="ECO:0000313" key="2">
    <source>
        <dbReference type="Proteomes" id="UP000284605"/>
    </source>
</evidence>
<dbReference type="RefSeq" id="WP_119778491.1">
    <property type="nucleotide sequence ID" value="NZ_QYUK01000011.1"/>
</dbReference>
<dbReference type="Pfam" id="PF05258">
    <property type="entry name" value="DciA"/>
    <property type="match status" value="1"/>
</dbReference>
<dbReference type="AlphaFoldDB" id="A0A418WCU1"/>
<name>A0A418WCU1_9PROT</name>
<dbReference type="EMBL" id="QYUK01000011">
    <property type="protein sequence ID" value="RJF87857.1"/>
    <property type="molecule type" value="Genomic_DNA"/>
</dbReference>
<reference evidence="1 2" key="1">
    <citation type="submission" date="2018-09" db="EMBL/GenBank/DDBJ databases">
        <authorList>
            <person name="Zhu H."/>
        </authorList>
    </citation>
    <scope>NUCLEOTIDE SEQUENCE [LARGE SCALE GENOMIC DNA]</scope>
    <source>
        <strain evidence="1 2">K1W22B-8</strain>
    </source>
</reference>
<dbReference type="PANTHER" id="PTHR36456">
    <property type="entry name" value="UPF0232 PROTEIN SCO3875"/>
    <property type="match status" value="1"/>
</dbReference>
<protein>
    <submittedName>
        <fullName evidence="1">DUF721 domain-containing protein</fullName>
    </submittedName>
</protein>
<dbReference type="PIRSF" id="PIRSF032064">
    <property type="entry name" value="UCP032064"/>
    <property type="match status" value="1"/>
</dbReference>
<gene>
    <name evidence="1" type="ORF">D3874_13165</name>
</gene>
<dbReference type="OrthoDB" id="7160947at2"/>
<dbReference type="InterPro" id="IPR007922">
    <property type="entry name" value="DciA-like"/>
</dbReference>
<sequence>MSGRSTKTFEPSAQRRFRTERAAARLPALLRSVTGKRGFAAAEIITHWPLIVGERLADCTLPERLKFDRGENQGGTLEVRVEGPLALELQHLEPQIIEKVNSFCGFQATARLKISRGRLPPRKRPRPPLPPLPAEEKAAIDRMVATITDDHLRAALSALGQAIRARALAER</sequence>
<proteinExistence type="predicted"/>
<organism evidence="1 2">
    <name type="scientific">Oleomonas cavernae</name>
    <dbReference type="NCBI Taxonomy" id="2320859"/>
    <lineage>
        <taxon>Bacteria</taxon>
        <taxon>Pseudomonadati</taxon>
        <taxon>Pseudomonadota</taxon>
        <taxon>Alphaproteobacteria</taxon>
        <taxon>Acetobacterales</taxon>
        <taxon>Acetobacteraceae</taxon>
        <taxon>Oleomonas</taxon>
    </lineage>
</organism>
<evidence type="ECO:0000313" key="1">
    <source>
        <dbReference type="EMBL" id="RJF87857.1"/>
    </source>
</evidence>
<comment type="caution">
    <text evidence="1">The sequence shown here is derived from an EMBL/GenBank/DDBJ whole genome shotgun (WGS) entry which is preliminary data.</text>
</comment>
<keyword evidence="2" id="KW-1185">Reference proteome</keyword>
<dbReference type="Proteomes" id="UP000284605">
    <property type="component" value="Unassembled WGS sequence"/>
</dbReference>
<accession>A0A418WCU1</accession>